<dbReference type="Proteomes" id="UP000688137">
    <property type="component" value="Unassembled WGS sequence"/>
</dbReference>
<dbReference type="GO" id="GO:0003924">
    <property type="term" value="F:GTPase activity"/>
    <property type="evidence" value="ECO:0007669"/>
    <property type="project" value="InterPro"/>
</dbReference>
<gene>
    <name evidence="2" type="ORF">PPRIM_AZ9-3.1.T0870128</name>
</gene>
<keyword evidence="1" id="KW-0547">Nucleotide-binding</keyword>
<dbReference type="PROSITE" id="PS51421">
    <property type="entry name" value="RAS"/>
    <property type="match status" value="1"/>
</dbReference>
<dbReference type="SMART" id="SM00175">
    <property type="entry name" value="RAB"/>
    <property type="match status" value="1"/>
</dbReference>
<dbReference type="SMART" id="SM00174">
    <property type="entry name" value="RHO"/>
    <property type="match status" value="1"/>
</dbReference>
<name>A0A8S1NL13_PARPR</name>
<evidence type="ECO:0000313" key="2">
    <source>
        <dbReference type="EMBL" id="CAD8091096.1"/>
    </source>
</evidence>
<dbReference type="SMART" id="SM00176">
    <property type="entry name" value="RAN"/>
    <property type="match status" value="1"/>
</dbReference>
<dbReference type="OMA" id="LYDITDH"/>
<sequence>MSQSQYQDIEFLVFGDSNVGKTSLLKQISVEKFEEDYYPTTGIELIIKQIQIGDEILKFRLWEFPGYSNFKQFARMYYKRAQGLILLYDITDYQSFKNIEIHLEEAIQHHDSLLNIILIGNKVDKDSKRQVSIEEAMDYANKKGIHFKEISVKTKQNLNLTLEQCISDVLEKAKIQGIELKKSINNNNQETESQSLNLVNKLKQNLQKCY</sequence>
<dbReference type="AlphaFoldDB" id="A0A8S1NL13"/>
<dbReference type="FunFam" id="3.40.50.300:FF:001447">
    <property type="entry name" value="Ras-related protein Rab-1B"/>
    <property type="match status" value="1"/>
</dbReference>
<keyword evidence="3" id="KW-1185">Reference proteome</keyword>
<dbReference type="PANTHER" id="PTHR47978">
    <property type="match status" value="1"/>
</dbReference>
<comment type="caution">
    <text evidence="2">The sequence shown here is derived from an EMBL/GenBank/DDBJ whole genome shotgun (WGS) entry which is preliminary data.</text>
</comment>
<dbReference type="InterPro" id="IPR001806">
    <property type="entry name" value="Small_GTPase"/>
</dbReference>
<dbReference type="CDD" id="cd00154">
    <property type="entry name" value="Rab"/>
    <property type="match status" value="1"/>
</dbReference>
<dbReference type="NCBIfam" id="TIGR00231">
    <property type="entry name" value="small_GTP"/>
    <property type="match status" value="1"/>
</dbReference>
<evidence type="ECO:0000256" key="1">
    <source>
        <dbReference type="ARBA" id="ARBA00022741"/>
    </source>
</evidence>
<dbReference type="GO" id="GO:0005525">
    <property type="term" value="F:GTP binding"/>
    <property type="evidence" value="ECO:0007669"/>
    <property type="project" value="InterPro"/>
</dbReference>
<dbReference type="SMART" id="SM00173">
    <property type="entry name" value="RAS"/>
    <property type="match status" value="1"/>
</dbReference>
<protein>
    <submittedName>
        <fullName evidence="2">Uncharacterized protein</fullName>
    </submittedName>
</protein>
<evidence type="ECO:0000313" key="3">
    <source>
        <dbReference type="Proteomes" id="UP000688137"/>
    </source>
</evidence>
<dbReference type="Pfam" id="PF00071">
    <property type="entry name" value="Ras"/>
    <property type="match status" value="1"/>
</dbReference>
<reference evidence="2" key="1">
    <citation type="submission" date="2021-01" db="EMBL/GenBank/DDBJ databases">
        <authorList>
            <consortium name="Genoscope - CEA"/>
            <person name="William W."/>
        </authorList>
    </citation>
    <scope>NUCLEOTIDE SEQUENCE</scope>
</reference>
<organism evidence="2 3">
    <name type="scientific">Paramecium primaurelia</name>
    <dbReference type="NCBI Taxonomy" id="5886"/>
    <lineage>
        <taxon>Eukaryota</taxon>
        <taxon>Sar</taxon>
        <taxon>Alveolata</taxon>
        <taxon>Ciliophora</taxon>
        <taxon>Intramacronucleata</taxon>
        <taxon>Oligohymenophorea</taxon>
        <taxon>Peniculida</taxon>
        <taxon>Parameciidae</taxon>
        <taxon>Paramecium</taxon>
    </lineage>
</organism>
<dbReference type="PROSITE" id="PS51419">
    <property type="entry name" value="RAB"/>
    <property type="match status" value="1"/>
</dbReference>
<dbReference type="EMBL" id="CAJJDM010000090">
    <property type="protein sequence ID" value="CAD8091096.1"/>
    <property type="molecule type" value="Genomic_DNA"/>
</dbReference>
<accession>A0A8S1NL13</accession>
<proteinExistence type="predicted"/>
<dbReference type="InterPro" id="IPR005225">
    <property type="entry name" value="Small_GTP-bd"/>
</dbReference>